<gene>
    <name evidence="1" type="ORF">SLS62_000691</name>
</gene>
<dbReference type="AlphaFoldDB" id="A0AAN9YSB3"/>
<dbReference type="EMBL" id="JAKJXP020000003">
    <property type="protein sequence ID" value="KAK7757143.1"/>
    <property type="molecule type" value="Genomic_DNA"/>
</dbReference>
<sequence length="210" mass="24013">MDPNTNHRLPFGTPALSDEEMTKLLEKVSRDTKDLKKNIQREPKDNQLLFELLLPFELLFIRTLALARQQNALPQPPAATSELFPFLLGQAERDMAQYFLEQAMSVNAMAITYILLWLDGANPGSASSRAQAIEKPLEEWRFNMNHLKEIIGGRDKPYGMKLLERLVNDVDERKKQDQPEDAILSFNVALGRLGISVRDPKEMEEIIRIP</sequence>
<proteinExistence type="predicted"/>
<organism evidence="1 2">
    <name type="scientific">Diatrype stigma</name>
    <dbReference type="NCBI Taxonomy" id="117547"/>
    <lineage>
        <taxon>Eukaryota</taxon>
        <taxon>Fungi</taxon>
        <taxon>Dikarya</taxon>
        <taxon>Ascomycota</taxon>
        <taxon>Pezizomycotina</taxon>
        <taxon>Sordariomycetes</taxon>
        <taxon>Xylariomycetidae</taxon>
        <taxon>Xylariales</taxon>
        <taxon>Diatrypaceae</taxon>
        <taxon>Diatrype</taxon>
    </lineage>
</organism>
<name>A0AAN9YSB3_9PEZI</name>
<protein>
    <submittedName>
        <fullName evidence="1">Uncharacterized protein</fullName>
    </submittedName>
</protein>
<dbReference type="Proteomes" id="UP001320420">
    <property type="component" value="Unassembled WGS sequence"/>
</dbReference>
<comment type="caution">
    <text evidence="1">The sequence shown here is derived from an EMBL/GenBank/DDBJ whole genome shotgun (WGS) entry which is preliminary data.</text>
</comment>
<reference evidence="1 2" key="1">
    <citation type="submission" date="2024-02" db="EMBL/GenBank/DDBJ databases">
        <title>De novo assembly and annotation of 12 fungi associated with fruit tree decline syndrome in Ontario, Canada.</title>
        <authorList>
            <person name="Sulman M."/>
            <person name="Ellouze W."/>
            <person name="Ilyukhin E."/>
        </authorList>
    </citation>
    <scope>NUCLEOTIDE SEQUENCE [LARGE SCALE GENOMIC DNA]</scope>
    <source>
        <strain evidence="1 2">M11/M66-122</strain>
    </source>
</reference>
<evidence type="ECO:0000313" key="1">
    <source>
        <dbReference type="EMBL" id="KAK7757143.1"/>
    </source>
</evidence>
<accession>A0AAN9YSB3</accession>
<evidence type="ECO:0000313" key="2">
    <source>
        <dbReference type="Proteomes" id="UP001320420"/>
    </source>
</evidence>
<keyword evidence="2" id="KW-1185">Reference proteome</keyword>